<protein>
    <recommendedName>
        <fullName evidence="2">Pherophorin domain-containing protein</fullName>
    </recommendedName>
</protein>
<organism evidence="3 4">
    <name type="scientific">Astrephomene gubernaculifera</name>
    <dbReference type="NCBI Taxonomy" id="47775"/>
    <lineage>
        <taxon>Eukaryota</taxon>
        <taxon>Viridiplantae</taxon>
        <taxon>Chlorophyta</taxon>
        <taxon>core chlorophytes</taxon>
        <taxon>Chlorophyceae</taxon>
        <taxon>CS clade</taxon>
        <taxon>Chlamydomonadales</taxon>
        <taxon>Astrephomenaceae</taxon>
        <taxon>Astrephomene</taxon>
    </lineage>
</organism>
<name>A0AAD3DPL8_9CHLO</name>
<evidence type="ECO:0000256" key="1">
    <source>
        <dbReference type="SAM" id="MobiDB-lite"/>
    </source>
</evidence>
<dbReference type="AlphaFoldDB" id="A0AAD3DPL8"/>
<sequence length="213" mass="22530">PSPPPSPPPPSPPPPSPRPPSPAPPLTPGIKRPPPSPRPKPPSALPPPSPPPPFPPPQPFPPTVVTHDCVISNANVPYAPSALFLTDTVDQQNYPAVAMCTTISAQKCRKAAFCCSMDLAKMEVPVNNACKSDLRRITINGIGVSYSWGLYTSNVTTLKFEDLSVDLPNPDGATLCWVVRPGACSTPSAFCQTGYCQVALFSSNNKCCPSSYI</sequence>
<proteinExistence type="predicted"/>
<comment type="caution">
    <text evidence="3">The sequence shown here is derived from an EMBL/GenBank/DDBJ whole genome shotgun (WGS) entry which is preliminary data.</text>
</comment>
<feature type="domain" description="Pherophorin" evidence="2">
    <location>
        <begin position="67"/>
        <end position="209"/>
    </location>
</feature>
<dbReference type="EMBL" id="BMAR01000010">
    <property type="protein sequence ID" value="GFR45719.1"/>
    <property type="molecule type" value="Genomic_DNA"/>
</dbReference>
<keyword evidence="4" id="KW-1185">Reference proteome</keyword>
<gene>
    <name evidence="3" type="ORF">Agub_g7134</name>
</gene>
<dbReference type="Pfam" id="PF12499">
    <property type="entry name" value="DUF3707"/>
    <property type="match status" value="1"/>
</dbReference>
<dbReference type="Proteomes" id="UP001054857">
    <property type="component" value="Unassembled WGS sequence"/>
</dbReference>
<evidence type="ECO:0000259" key="2">
    <source>
        <dbReference type="Pfam" id="PF12499"/>
    </source>
</evidence>
<feature type="non-terminal residue" evidence="3">
    <location>
        <position position="213"/>
    </location>
</feature>
<accession>A0AAD3DPL8</accession>
<evidence type="ECO:0000313" key="4">
    <source>
        <dbReference type="Proteomes" id="UP001054857"/>
    </source>
</evidence>
<dbReference type="PRINTS" id="PR01217">
    <property type="entry name" value="PRICHEXTENSN"/>
</dbReference>
<evidence type="ECO:0000313" key="3">
    <source>
        <dbReference type="EMBL" id="GFR45719.1"/>
    </source>
</evidence>
<dbReference type="InterPro" id="IPR024616">
    <property type="entry name" value="Pherophorin"/>
</dbReference>
<reference evidence="3 4" key="1">
    <citation type="journal article" date="2021" name="Sci. Rep.">
        <title>Genome sequencing of the multicellular alga Astrephomene provides insights into convergent evolution of germ-soma differentiation.</title>
        <authorList>
            <person name="Yamashita S."/>
            <person name="Yamamoto K."/>
            <person name="Matsuzaki R."/>
            <person name="Suzuki S."/>
            <person name="Yamaguchi H."/>
            <person name="Hirooka S."/>
            <person name="Minakuchi Y."/>
            <person name="Miyagishima S."/>
            <person name="Kawachi M."/>
            <person name="Toyoda A."/>
            <person name="Nozaki H."/>
        </authorList>
    </citation>
    <scope>NUCLEOTIDE SEQUENCE [LARGE SCALE GENOMIC DNA]</scope>
    <source>
        <strain evidence="3 4">NIES-4017</strain>
    </source>
</reference>
<feature type="region of interest" description="Disordered" evidence="1">
    <location>
        <begin position="1"/>
        <end position="60"/>
    </location>
</feature>